<accession>A0A9P6BW13</accession>
<reference evidence="1" key="1">
    <citation type="submission" date="2020-11" db="EMBL/GenBank/DDBJ databases">
        <authorList>
            <consortium name="DOE Joint Genome Institute"/>
            <person name="Ahrendt S."/>
            <person name="Riley R."/>
            <person name="Andreopoulos W."/>
            <person name="Labutti K."/>
            <person name="Pangilinan J."/>
            <person name="Ruiz-Duenas F.J."/>
            <person name="Barrasa J.M."/>
            <person name="Sanchez-Garcia M."/>
            <person name="Camarero S."/>
            <person name="Miyauchi S."/>
            <person name="Serrano A."/>
            <person name="Linde D."/>
            <person name="Babiker R."/>
            <person name="Drula E."/>
            <person name="Ayuso-Fernandez I."/>
            <person name="Pacheco R."/>
            <person name="Padilla G."/>
            <person name="Ferreira P."/>
            <person name="Barriuso J."/>
            <person name="Kellner H."/>
            <person name="Castanera R."/>
            <person name="Alfaro M."/>
            <person name="Ramirez L."/>
            <person name="Pisabarro A.G."/>
            <person name="Kuo A."/>
            <person name="Tritt A."/>
            <person name="Lipzen A."/>
            <person name="He G."/>
            <person name="Yan M."/>
            <person name="Ng V."/>
            <person name="Cullen D."/>
            <person name="Martin F."/>
            <person name="Rosso M.-N."/>
            <person name="Henrissat B."/>
            <person name="Hibbett D."/>
            <person name="Martinez A.T."/>
            <person name="Grigoriev I.V."/>
        </authorList>
    </citation>
    <scope>NUCLEOTIDE SEQUENCE</scope>
    <source>
        <strain evidence="1">MF-IS2</strain>
    </source>
</reference>
<keyword evidence="2" id="KW-1185">Reference proteome</keyword>
<proteinExistence type="predicted"/>
<evidence type="ECO:0000313" key="1">
    <source>
        <dbReference type="EMBL" id="KAF9440319.1"/>
    </source>
</evidence>
<protein>
    <submittedName>
        <fullName evidence="1">Uncharacterized protein</fullName>
    </submittedName>
</protein>
<dbReference type="Proteomes" id="UP000807342">
    <property type="component" value="Unassembled WGS sequence"/>
</dbReference>
<evidence type="ECO:0000313" key="2">
    <source>
        <dbReference type="Proteomes" id="UP000807342"/>
    </source>
</evidence>
<dbReference type="AlphaFoldDB" id="A0A9P6BW13"/>
<sequence>MSSNTTTTSTLFAVCPCLQGLENYAIWVRHICALLIKDTLPDANTSAWELANGTALLIWDVVNPNTANPPTVCCPATIPDPAQNAACEHVAESGIRTIKSYLPDDMLSHRLMLIQDLWNHFQSMFGQTRPMLIWLTEQEILSLQIQEGQDPTPVISKMANLYTCLASSGCDILEISWANHLMHAMPPLWSVSRQTFYSMKTIISDVTWEC</sequence>
<name>A0A9P6BW13_9AGAR</name>
<gene>
    <name evidence="1" type="ORF">P691DRAFT_822334</name>
</gene>
<dbReference type="EMBL" id="MU152631">
    <property type="protein sequence ID" value="KAF9440319.1"/>
    <property type="molecule type" value="Genomic_DNA"/>
</dbReference>
<organism evidence="1 2">
    <name type="scientific">Macrolepiota fuliginosa MF-IS2</name>
    <dbReference type="NCBI Taxonomy" id="1400762"/>
    <lineage>
        <taxon>Eukaryota</taxon>
        <taxon>Fungi</taxon>
        <taxon>Dikarya</taxon>
        <taxon>Basidiomycota</taxon>
        <taxon>Agaricomycotina</taxon>
        <taxon>Agaricomycetes</taxon>
        <taxon>Agaricomycetidae</taxon>
        <taxon>Agaricales</taxon>
        <taxon>Agaricineae</taxon>
        <taxon>Agaricaceae</taxon>
        <taxon>Macrolepiota</taxon>
    </lineage>
</organism>
<dbReference type="OrthoDB" id="2015973at2759"/>
<comment type="caution">
    <text evidence="1">The sequence shown here is derived from an EMBL/GenBank/DDBJ whole genome shotgun (WGS) entry which is preliminary data.</text>
</comment>